<dbReference type="PANTHER" id="PTHR22946:SF0">
    <property type="entry name" value="DIENELACTONE HYDROLASE DOMAIN-CONTAINING PROTEIN"/>
    <property type="match status" value="1"/>
</dbReference>
<dbReference type="Pfam" id="PF12697">
    <property type="entry name" value="Abhydrolase_6"/>
    <property type="match status" value="1"/>
</dbReference>
<name>A0A9P4MXY6_9PLEO</name>
<evidence type="ECO:0000256" key="1">
    <source>
        <dbReference type="ARBA" id="ARBA00038115"/>
    </source>
</evidence>
<evidence type="ECO:0000313" key="4">
    <source>
        <dbReference type="EMBL" id="KAF2261870.1"/>
    </source>
</evidence>
<accession>A0A9P4MXY6</accession>
<comment type="caution">
    <text evidence="4">The sequence shown here is derived from an EMBL/GenBank/DDBJ whole genome shotgun (WGS) entry which is preliminary data.</text>
</comment>
<gene>
    <name evidence="4" type="ORF">CC78DRAFT_535327</name>
</gene>
<comment type="similarity">
    <text evidence="1">Belongs to the AB hydrolase superfamily. FUS2 hydrolase family.</text>
</comment>
<dbReference type="Gene3D" id="3.40.50.1820">
    <property type="entry name" value="alpha/beta hydrolase"/>
    <property type="match status" value="1"/>
</dbReference>
<evidence type="ECO:0000259" key="3">
    <source>
        <dbReference type="Pfam" id="PF12697"/>
    </source>
</evidence>
<dbReference type="AlphaFoldDB" id="A0A9P4MXY6"/>
<keyword evidence="2" id="KW-0732">Signal</keyword>
<dbReference type="InterPro" id="IPR000073">
    <property type="entry name" value="AB_hydrolase_1"/>
</dbReference>
<dbReference type="InterPro" id="IPR050261">
    <property type="entry name" value="FrsA_esterase"/>
</dbReference>
<dbReference type="InterPro" id="IPR029058">
    <property type="entry name" value="AB_hydrolase_fold"/>
</dbReference>
<dbReference type="Proteomes" id="UP000800093">
    <property type="component" value="Unassembled WGS sequence"/>
</dbReference>
<dbReference type="PANTHER" id="PTHR22946">
    <property type="entry name" value="DIENELACTONE HYDROLASE DOMAIN-CONTAINING PROTEIN-RELATED"/>
    <property type="match status" value="1"/>
</dbReference>
<keyword evidence="5" id="KW-1185">Reference proteome</keyword>
<dbReference type="OrthoDB" id="190201at2759"/>
<evidence type="ECO:0000313" key="5">
    <source>
        <dbReference type="Proteomes" id="UP000800093"/>
    </source>
</evidence>
<reference evidence="5" key="1">
    <citation type="journal article" date="2020" name="Stud. Mycol.">
        <title>101 Dothideomycetes genomes: A test case for predicting lifestyles and emergence of pathogens.</title>
        <authorList>
            <person name="Haridas S."/>
            <person name="Albert R."/>
            <person name="Binder M."/>
            <person name="Bloem J."/>
            <person name="LaButti K."/>
            <person name="Salamov A."/>
            <person name="Andreopoulos B."/>
            <person name="Baker S."/>
            <person name="Barry K."/>
            <person name="Bills G."/>
            <person name="Bluhm B."/>
            <person name="Cannon C."/>
            <person name="Castanera R."/>
            <person name="Culley D."/>
            <person name="Daum C."/>
            <person name="Ezra D."/>
            <person name="Gonzalez J."/>
            <person name="Henrissat B."/>
            <person name="Kuo A."/>
            <person name="Liang C."/>
            <person name="Lipzen A."/>
            <person name="Lutzoni F."/>
            <person name="Magnuson J."/>
            <person name="Mondo S."/>
            <person name="Nolan M."/>
            <person name="Ohm R."/>
            <person name="Pangilinan J."/>
            <person name="Park H.-J."/>
            <person name="Ramirez L."/>
            <person name="Alfaro M."/>
            <person name="Sun H."/>
            <person name="Tritt A."/>
            <person name="Yoshinaga Y."/>
            <person name="Zwiers L.-H."/>
            <person name="Turgeon B."/>
            <person name="Goodwin S."/>
            <person name="Spatafora J."/>
            <person name="Crous P."/>
            <person name="Grigoriev I."/>
        </authorList>
    </citation>
    <scope>NUCLEOTIDE SEQUENCE [LARGE SCALE GENOMIC DNA]</scope>
    <source>
        <strain evidence="5">CBS 304.66</strain>
    </source>
</reference>
<feature type="signal peptide" evidence="2">
    <location>
        <begin position="1"/>
        <end position="18"/>
    </location>
</feature>
<protein>
    <submittedName>
        <fullName evidence="4">Alpha/beta-hydrolase</fullName>
    </submittedName>
</protein>
<evidence type="ECO:0000256" key="2">
    <source>
        <dbReference type="SAM" id="SignalP"/>
    </source>
</evidence>
<proteinExistence type="inferred from homology"/>
<organism evidence="4 5">
    <name type="scientific">Lojkania enalia</name>
    <dbReference type="NCBI Taxonomy" id="147567"/>
    <lineage>
        <taxon>Eukaryota</taxon>
        <taxon>Fungi</taxon>
        <taxon>Dikarya</taxon>
        <taxon>Ascomycota</taxon>
        <taxon>Pezizomycotina</taxon>
        <taxon>Dothideomycetes</taxon>
        <taxon>Pleosporomycetidae</taxon>
        <taxon>Pleosporales</taxon>
        <taxon>Pleosporales incertae sedis</taxon>
        <taxon>Lojkania</taxon>
    </lineage>
</organism>
<feature type="domain" description="AB hydrolase-1" evidence="3">
    <location>
        <begin position="112"/>
        <end position="368"/>
    </location>
</feature>
<dbReference type="SUPFAM" id="SSF53474">
    <property type="entry name" value="alpha/beta-Hydrolases"/>
    <property type="match status" value="1"/>
</dbReference>
<feature type="chain" id="PRO_5040310735" evidence="2">
    <location>
        <begin position="19"/>
        <end position="386"/>
    </location>
</feature>
<dbReference type="EMBL" id="ML986649">
    <property type="protein sequence ID" value="KAF2261870.1"/>
    <property type="molecule type" value="Genomic_DNA"/>
</dbReference>
<sequence>MFSLVFLTALTTFSLASCAPNHSPPYVHPTSGNCIDLPLRETVTSSNYVFGLPKFKSNFDVVGLLFDIATSAVSSTPFVPFSGLENVTATYEASATFCSPKTMKGKESTVLVATHGLGYDRRYWAPGYKEDEYSFAEYALKQGYSVLYYDRLGTGKSQILSGYVNQLSIQTELLAKIVKSVRAGKYTGKIQAEKIILVGHSFGSSISNELVATYPDLVEGAVLTGIGYDSGNSSTIAVPYIPSIFSNRIASMQSSAFKHLDTGYLGFGDIYSHVETFFHKPDYAEDVAKYAQDIAQPLAIAEFLSLNTVQPVAPEFKGKVLVTTGEFDIIICSGNCVKTFASRYYKEIFPMADAEGYVHLGAGHGVNFNYNATGFYKVIGNFLDGF</sequence>